<gene>
    <name evidence="1" type="ORF">UFOVP28_60</name>
</gene>
<evidence type="ECO:0000313" key="1">
    <source>
        <dbReference type="EMBL" id="CAB4122873.1"/>
    </source>
</evidence>
<name>A0A6J5KNS4_9CAUD</name>
<sequence>MKFSFEAVKIAVRQDRNGYVVNLSVHPDEVPDALLRSPVGTRYAVAMVEWDTMEMEALEPPPVAVVPIHKPWSMMKQASVLCKSEQFQNWIGAFTEASATAALKLRLGIDSRKELEYNEPAREKFLGLVKDFNSRSSNPAAPDYAAP</sequence>
<reference evidence="1" key="1">
    <citation type="submission" date="2020-04" db="EMBL/GenBank/DDBJ databases">
        <authorList>
            <person name="Chiriac C."/>
            <person name="Salcher M."/>
            <person name="Ghai R."/>
            <person name="Kavagutti S V."/>
        </authorList>
    </citation>
    <scope>NUCLEOTIDE SEQUENCE</scope>
</reference>
<accession>A0A6J5KNS4</accession>
<protein>
    <submittedName>
        <fullName evidence="1">Uncharacterized protein</fullName>
    </submittedName>
</protein>
<organism evidence="1">
    <name type="scientific">uncultured Caudovirales phage</name>
    <dbReference type="NCBI Taxonomy" id="2100421"/>
    <lineage>
        <taxon>Viruses</taxon>
        <taxon>Duplodnaviria</taxon>
        <taxon>Heunggongvirae</taxon>
        <taxon>Uroviricota</taxon>
        <taxon>Caudoviricetes</taxon>
        <taxon>Peduoviridae</taxon>
        <taxon>Maltschvirus</taxon>
        <taxon>Maltschvirus maltsch</taxon>
    </lineage>
</organism>
<proteinExistence type="predicted"/>
<dbReference type="EMBL" id="LR796165">
    <property type="protein sequence ID" value="CAB4122873.1"/>
    <property type="molecule type" value="Genomic_DNA"/>
</dbReference>